<sequence>QLEDVATAVLAAPPGPRPGRDDLLLNGLAVVTTEGYAAGAPMLLRALQAFRAEEVSREESLGWLPFACRMAHNVWDFDSYTVLSTKLVDLAREVGDLSVLPSALLLLLSNRVLAGELAVAESMVTEQVTIGEVTGSRFFAQYGAMVVEPWKGREDRTRQVIDTLIRDRALRGEGKVLTATEWAGAVLYNSLGRYEEAYVAAERGCEHPQELGLSIWSTVELVEAAERSG</sequence>
<evidence type="ECO:0000313" key="1">
    <source>
        <dbReference type="EMBL" id="MFD0853289.1"/>
    </source>
</evidence>
<evidence type="ECO:0000313" key="2">
    <source>
        <dbReference type="Proteomes" id="UP001597083"/>
    </source>
</evidence>
<dbReference type="Proteomes" id="UP001597083">
    <property type="component" value="Unassembled WGS sequence"/>
</dbReference>
<evidence type="ECO:0008006" key="3">
    <source>
        <dbReference type="Google" id="ProtNLM"/>
    </source>
</evidence>
<proteinExistence type="predicted"/>
<feature type="non-terminal residue" evidence="1">
    <location>
        <position position="1"/>
    </location>
</feature>
<comment type="caution">
    <text evidence="1">The sequence shown here is derived from an EMBL/GenBank/DDBJ whole genome shotgun (WGS) entry which is preliminary data.</text>
</comment>
<accession>A0ABW3CFK2</accession>
<gene>
    <name evidence="1" type="ORF">ACFQ07_13695</name>
</gene>
<dbReference type="EMBL" id="JBHTIR010002040">
    <property type="protein sequence ID" value="MFD0853289.1"/>
    <property type="molecule type" value="Genomic_DNA"/>
</dbReference>
<reference evidence="2" key="1">
    <citation type="journal article" date="2019" name="Int. J. Syst. Evol. Microbiol.">
        <title>The Global Catalogue of Microorganisms (GCM) 10K type strain sequencing project: providing services to taxonomists for standard genome sequencing and annotation.</title>
        <authorList>
            <consortium name="The Broad Institute Genomics Platform"/>
            <consortium name="The Broad Institute Genome Sequencing Center for Infectious Disease"/>
            <person name="Wu L."/>
            <person name="Ma J."/>
        </authorList>
    </citation>
    <scope>NUCLEOTIDE SEQUENCE [LARGE SCALE GENOMIC DNA]</scope>
    <source>
        <strain evidence="2">JCM 31696</strain>
    </source>
</reference>
<organism evidence="1 2">
    <name type="scientific">Actinomadura adrarensis</name>
    <dbReference type="NCBI Taxonomy" id="1819600"/>
    <lineage>
        <taxon>Bacteria</taxon>
        <taxon>Bacillati</taxon>
        <taxon>Actinomycetota</taxon>
        <taxon>Actinomycetes</taxon>
        <taxon>Streptosporangiales</taxon>
        <taxon>Thermomonosporaceae</taxon>
        <taxon>Actinomadura</taxon>
    </lineage>
</organism>
<protein>
    <recommendedName>
        <fullName evidence="3">LuxR family transcriptional regulator</fullName>
    </recommendedName>
</protein>
<name>A0ABW3CFK2_9ACTN</name>
<feature type="non-terminal residue" evidence="1">
    <location>
        <position position="229"/>
    </location>
</feature>
<keyword evidence="2" id="KW-1185">Reference proteome</keyword>